<dbReference type="InterPro" id="IPR052025">
    <property type="entry name" value="Xyloglucanase_GH74"/>
</dbReference>
<dbReference type="InterPro" id="IPR036278">
    <property type="entry name" value="Sialidase_sf"/>
</dbReference>
<evidence type="ECO:0000256" key="2">
    <source>
        <dbReference type="ARBA" id="ARBA00022801"/>
    </source>
</evidence>
<evidence type="ECO:0000313" key="9">
    <source>
        <dbReference type="Proteomes" id="UP001596043"/>
    </source>
</evidence>
<dbReference type="NCBIfam" id="TIGR04183">
    <property type="entry name" value="Por_Secre_tail"/>
    <property type="match status" value="1"/>
</dbReference>
<evidence type="ECO:0000256" key="3">
    <source>
        <dbReference type="ARBA" id="ARBA00023277"/>
    </source>
</evidence>
<dbReference type="Gene3D" id="2.130.10.10">
    <property type="entry name" value="YVTN repeat-like/Quinoprotein amine dehydrogenase"/>
    <property type="match status" value="2"/>
</dbReference>
<keyword evidence="3" id="KW-0119">Carbohydrate metabolism</keyword>
<keyword evidence="5" id="KW-0624">Polysaccharide degradation</keyword>
<proteinExistence type="inferred from homology"/>
<evidence type="ECO:0000256" key="6">
    <source>
        <dbReference type="ARBA" id="ARBA00037986"/>
    </source>
</evidence>
<evidence type="ECO:0000259" key="7">
    <source>
        <dbReference type="Pfam" id="PF18962"/>
    </source>
</evidence>
<sequence>MKKTTYALALLSVGVFTYFLINRSAHETAERSETTLIAPTFSKTEKTPIEQKRQFTQERLEYELAFQRDPQTGEIPRDQKIAELQSSLESYRNRNATRSSDNVYVNRGPSNLGGRTRALAIDLSDPSGNTMIAGAVSGGVFRTTNGGQSWSKVSSNGEIHNVTAIAQDPRDGFQNIWYYATGELRGNSATLGGFFFGQGVWKSEDGGLSWEQIPETDSVFGNFDSSFDINNALAVSPVTGDLFIASIGRIHRYDGTNIITELEEPGDGGFTDVAINGAGRVFATFHGNSSMNGVHTSETGNGSWTRIAQNGNPAGWDATTNSLSRIVISTAPSNDNLLYALYTNGNTSDIDADLWRYDLSTDTWTDFSSTLPDEPGGDLPGNDPYTHQIAYDQVIQVKPDDENFIVIGGSNAYKIENIETDDMFTRIGGYRDRFSFALYDLGGGDTHHPDVHAFAFDPTDTNILFTGTDGGVHRTDDITATTVAWVNLNNNYQTYQFYHVALDPEESSDFVFGGAQDNGTTFGGTSVGLPNNTEHGTFFGGDGVAVGIGREDGNNPLRLYLGSQNGQIVRFNQANNTFIDITPTGANSSIFVTYFYLDQDNTNALYYADGGRMFRTTDAVGVNPGSWEDMGNLPINQNLRQFAATRGAYNPASSYLLIGGQNGGVFRLDDPQNATDLSDAINITPPGASTTNGTIVTGFAIHPTNPDIVMAVYGNYNITNIFLTNNATSDTPTWEVIERNLSAHSIRSAAITQVNGQIGYYVGTARGLYSSPDPTQIDWLLEGGDQIGMALISGLVYRPSDNNLLIGTHGNGMYDTVATPLSIEDFAENSTENILRVFPNPTSDILNFRTSGVNSISAYQIIDYTGRVIDEGTIDNLSQGAVDVSKYTNGVYFISAITQNNERVVTQFIKR</sequence>
<evidence type="ECO:0000256" key="5">
    <source>
        <dbReference type="ARBA" id="ARBA00023326"/>
    </source>
</evidence>
<dbReference type="InterPro" id="IPR015943">
    <property type="entry name" value="WD40/YVTN_repeat-like_dom_sf"/>
</dbReference>
<keyword evidence="4" id="KW-0326">Glycosidase</keyword>
<evidence type="ECO:0000256" key="4">
    <source>
        <dbReference type="ARBA" id="ARBA00023295"/>
    </source>
</evidence>
<dbReference type="EMBL" id="JBHSFV010000003">
    <property type="protein sequence ID" value="MFC4633670.1"/>
    <property type="molecule type" value="Genomic_DNA"/>
</dbReference>
<accession>A0ABV9HVW2</accession>
<organism evidence="8 9">
    <name type="scientific">Dokdonia ponticola</name>
    <dbReference type="NCBI Taxonomy" id="2041041"/>
    <lineage>
        <taxon>Bacteria</taxon>
        <taxon>Pseudomonadati</taxon>
        <taxon>Bacteroidota</taxon>
        <taxon>Flavobacteriia</taxon>
        <taxon>Flavobacteriales</taxon>
        <taxon>Flavobacteriaceae</taxon>
        <taxon>Dokdonia</taxon>
    </lineage>
</organism>
<dbReference type="PANTHER" id="PTHR43739:SF2">
    <property type="entry name" value="OLIGOXYLOGLUCAN-REDUCING END-SPECIFIC XYLOGLUCANASE-RELATED"/>
    <property type="match status" value="1"/>
</dbReference>
<keyword evidence="9" id="KW-1185">Reference proteome</keyword>
<comment type="caution">
    <text evidence="8">The sequence shown here is derived from an EMBL/GenBank/DDBJ whole genome shotgun (WGS) entry which is preliminary data.</text>
</comment>
<dbReference type="SUPFAM" id="SSF110296">
    <property type="entry name" value="Oligoxyloglucan reducing end-specific cellobiohydrolase"/>
    <property type="match status" value="1"/>
</dbReference>
<keyword evidence="1" id="KW-0732">Signal</keyword>
<dbReference type="InterPro" id="IPR026444">
    <property type="entry name" value="Secre_tail"/>
</dbReference>
<dbReference type="SUPFAM" id="SSF50939">
    <property type="entry name" value="Sialidases"/>
    <property type="match status" value="1"/>
</dbReference>
<feature type="domain" description="Secretion system C-terminal sorting" evidence="7">
    <location>
        <begin position="837"/>
        <end position="907"/>
    </location>
</feature>
<evidence type="ECO:0000256" key="1">
    <source>
        <dbReference type="ARBA" id="ARBA00022729"/>
    </source>
</evidence>
<keyword evidence="2" id="KW-0378">Hydrolase</keyword>
<reference evidence="9" key="1">
    <citation type="journal article" date="2019" name="Int. J. Syst. Evol. Microbiol.">
        <title>The Global Catalogue of Microorganisms (GCM) 10K type strain sequencing project: providing services to taxonomists for standard genome sequencing and annotation.</title>
        <authorList>
            <consortium name="The Broad Institute Genomics Platform"/>
            <consortium name="The Broad Institute Genome Sequencing Center for Infectious Disease"/>
            <person name="Wu L."/>
            <person name="Ma J."/>
        </authorList>
    </citation>
    <scope>NUCLEOTIDE SEQUENCE [LARGE SCALE GENOMIC DNA]</scope>
    <source>
        <strain evidence="9">YJ-61-S</strain>
    </source>
</reference>
<dbReference type="RefSeq" id="WP_379977889.1">
    <property type="nucleotide sequence ID" value="NZ_JBHSFV010000003.1"/>
</dbReference>
<dbReference type="Proteomes" id="UP001596043">
    <property type="component" value="Unassembled WGS sequence"/>
</dbReference>
<dbReference type="PANTHER" id="PTHR43739">
    <property type="entry name" value="XYLOGLUCANASE (EUROFUNG)"/>
    <property type="match status" value="1"/>
</dbReference>
<gene>
    <name evidence="8" type="ORF">ACFO3O_07115</name>
</gene>
<name>A0ABV9HVW2_9FLAO</name>
<comment type="similarity">
    <text evidence="6">Belongs to the glycosyl hydrolase 74 family.</text>
</comment>
<evidence type="ECO:0000313" key="8">
    <source>
        <dbReference type="EMBL" id="MFC4633670.1"/>
    </source>
</evidence>
<dbReference type="Pfam" id="PF18962">
    <property type="entry name" value="Por_Secre_tail"/>
    <property type="match status" value="1"/>
</dbReference>
<protein>
    <submittedName>
        <fullName evidence="8">T9SS type A sorting domain-containing protein</fullName>
    </submittedName>
</protein>